<gene>
    <name evidence="14" type="ORF">ACFVKH_00465</name>
</gene>
<dbReference type="SMART" id="SM00065">
    <property type="entry name" value="GAF"/>
    <property type="match status" value="1"/>
</dbReference>
<dbReference type="InterPro" id="IPR036890">
    <property type="entry name" value="HATPase_C_sf"/>
</dbReference>
<keyword evidence="4 8" id="KW-0597">Phosphoprotein</keyword>
<comment type="catalytic activity">
    <reaction evidence="1">
        <text>ATP + protein L-histidine = ADP + protein N-phospho-L-histidine.</text>
        <dbReference type="EC" id="2.7.13.3"/>
    </reaction>
</comment>
<dbReference type="CDD" id="cd17546">
    <property type="entry name" value="REC_hyHK_CKI1_RcsC-like"/>
    <property type="match status" value="1"/>
</dbReference>
<dbReference type="InterPro" id="IPR013656">
    <property type="entry name" value="PAS_4"/>
</dbReference>
<dbReference type="PROSITE" id="PS50046">
    <property type="entry name" value="PHYTOCHROME_2"/>
    <property type="match status" value="1"/>
</dbReference>
<dbReference type="EC" id="2.7.13.3" evidence="3"/>
<feature type="domain" description="Response regulatory" evidence="11">
    <location>
        <begin position="1243"/>
        <end position="1362"/>
    </location>
</feature>
<comment type="caution">
    <text evidence="8">Lacks conserved residue(s) required for the propagation of feature annotation.</text>
</comment>
<dbReference type="SUPFAM" id="SSF47384">
    <property type="entry name" value="Homodimeric domain of signal transducing histidine kinase"/>
    <property type="match status" value="1"/>
</dbReference>
<feature type="domain" description="Phytochrome chromophore attachment site" evidence="9">
    <location>
        <begin position="786"/>
        <end position="946"/>
    </location>
</feature>
<feature type="domain" description="PAC" evidence="13">
    <location>
        <begin position="210"/>
        <end position="262"/>
    </location>
</feature>
<dbReference type="Pfam" id="PF02518">
    <property type="entry name" value="HATPase_c"/>
    <property type="match status" value="1"/>
</dbReference>
<dbReference type="SMART" id="SM00091">
    <property type="entry name" value="PAS"/>
    <property type="match status" value="5"/>
</dbReference>
<dbReference type="CDD" id="cd16922">
    <property type="entry name" value="HATPase_EvgS-ArcB-TorS-like"/>
    <property type="match status" value="1"/>
</dbReference>
<evidence type="ECO:0000256" key="4">
    <source>
        <dbReference type="ARBA" id="ARBA00022553"/>
    </source>
</evidence>
<evidence type="ECO:0000259" key="11">
    <source>
        <dbReference type="PROSITE" id="PS50110"/>
    </source>
</evidence>
<dbReference type="NCBIfam" id="TIGR00229">
    <property type="entry name" value="sensory_box"/>
    <property type="match status" value="2"/>
</dbReference>
<dbReference type="InterPro" id="IPR013655">
    <property type="entry name" value="PAS_fold_3"/>
</dbReference>
<dbReference type="PROSITE" id="PS50110">
    <property type="entry name" value="RESPONSE_REGULATORY"/>
    <property type="match status" value="2"/>
</dbReference>
<dbReference type="SMART" id="SM00086">
    <property type="entry name" value="PAC"/>
    <property type="match status" value="2"/>
</dbReference>
<organism evidence="14 15">
    <name type="scientific">Almyronema epifaneia S1</name>
    <dbReference type="NCBI Taxonomy" id="2991925"/>
    <lineage>
        <taxon>Bacteria</taxon>
        <taxon>Bacillati</taxon>
        <taxon>Cyanobacteriota</taxon>
        <taxon>Cyanophyceae</taxon>
        <taxon>Nodosilineales</taxon>
        <taxon>Nodosilineaceae</taxon>
        <taxon>Almyronema</taxon>
        <taxon>Almyronema epifaneia</taxon>
    </lineage>
</organism>
<dbReference type="InterPro" id="IPR000700">
    <property type="entry name" value="PAS-assoc_C"/>
</dbReference>
<dbReference type="Gene3D" id="1.10.287.130">
    <property type="match status" value="1"/>
</dbReference>
<dbReference type="InterPro" id="IPR001610">
    <property type="entry name" value="PAC"/>
</dbReference>
<sequence length="1455" mass="163763">MTALLRILTVTRHSSDADFLEQVLSPVGYTVSSRQTAQAAFDFLAQTQPHLILVSPQLADTDGYQFCQQIKASERWATVPVVFIDTLTSDGDRQQVFAVGGCDYIAQPLLAVEVLAKVQTHLQRQQQQQQLAVHQERWQLLLQGLGVGVFEWNLQTGQHSMSAKTKAMLGYHPAELKGDYETWCQLLHPDDCDRTLAALKAYLNQQAPQYDIEYRLRGQKGDYRWIRARGRAKWDGQGQPLLIVGSHEDIHERKQAAEHLRQREQEFRALVENSPDIISRFDRQYRYLYINPPIQAITHIPPEDFIGRTSGEMGFATDLVKTWETTLEQVFVTQQEQTLNFVYNTPPSSTYWYARVVPEFTGDRVTSVLVVSRNVTPLRQVEDSLRRSEARFRAVFEQATVGINQSDLKTDRFICANQSFCQLLGYSEAELQQLTYQEISHQEDLNFHTADLQRLYQEDIPSLTFEKRYLRKDGTFVWTSVTLSLVHDEAGKAFADMAIVQDISDRKQAEAALEASEATNQAILHAIPDLLIYTDTDGNYIEHIPGHNVVPLISTPVPGQTINVHDLLPPALADQRRRSIQSALTTGQVQVYEQHLEVAGKLEDEEIRVVPLHNDRLLIMVRNITDRKRIEAELRRRQALLASLNEALPLGMLVANPSTREILAVNRQFFKVWRIEALEADVQAGLLSDKELLLQCLEYTDLEKLLATSKSPHQNVRVIEDELPLKDGRILRRIYGQVRSEATYYGYFYLFEDITLRKQAECDLRQGLEREQSMARLIKHMRQTLDINQIFATTVQELRQVLRCDRVVIYRLEGDGSGQFVAESAKPGWISVLAASEQLQQTLSVAKEATLEHFRQQAAAVNLMNQGEQAEGDRPEQFCICVADVSQAQLSASQQEFLLQLQAQAYIAAPIWQGQQLWGWLTTYQNSRPRHWQPSDMNAVVQISNQLGVAVQQAELFAQVQQQARQLRQTAEAANQANQAKSLFLANMSHELRTPLNVILGLAQVITRDRQITSTLREQVDIINRSGAHLLDLINSVLDLSKIEAGHISLQTESCDLAALIQAVSSMLTPRAAAKDLTLTTWLAPHVARYVKVDTHKLRQILINLIGNAIKFTPQGNVALRVATLPQITLPPATGGTPTPTVPLCFEVADTGVGIAPEDIDKIFTAFEQTNLGKDFTEGTGLGLTISRHFAELMGGNLTVESTVGYGSCFRLYLPVQVTTLADTQTSELPTVIGLEPSQKDYRILIVDDQRENRYMLQHLLQSIGLQVKEVASGREAIEVWQTWQPDLIWLDLRMPGMDGYAVTRQIRQQEAAKNRPPVCVIALSASALEGDREWAIAAGCDDFLSKPFRMQDLFVKMGSHLALQYRYASSTSLSPDAVAENSSVPKPTAESFQAMPASWVTQVRRAAELCDDVAIAQLIEQIPANQMVLKTGLQQLIHNFQFEKILQLTPTNPA</sequence>
<dbReference type="SUPFAM" id="SSF55781">
    <property type="entry name" value="GAF domain-like"/>
    <property type="match status" value="1"/>
</dbReference>
<dbReference type="Gene3D" id="3.30.450.40">
    <property type="match status" value="1"/>
</dbReference>
<dbReference type="Gene3D" id="3.30.450.20">
    <property type="entry name" value="PAS domain"/>
    <property type="match status" value="5"/>
</dbReference>
<feature type="modified residue" description="4-aspartylphosphate" evidence="8">
    <location>
        <position position="1292"/>
    </location>
</feature>
<feature type="domain" description="PAS" evidence="12">
    <location>
        <begin position="263"/>
        <end position="309"/>
    </location>
</feature>
<comment type="caution">
    <text evidence="14">The sequence shown here is derived from an EMBL/GenBank/DDBJ whole genome shotgun (WGS) entry which is preliminary data.</text>
</comment>
<dbReference type="EMBL" id="JBHZOL010000003">
    <property type="protein sequence ID" value="MFE4104728.1"/>
    <property type="molecule type" value="Genomic_DNA"/>
</dbReference>
<dbReference type="Gene3D" id="3.40.50.2300">
    <property type="match status" value="2"/>
</dbReference>
<dbReference type="Gene3D" id="3.30.565.10">
    <property type="entry name" value="Histidine kinase-like ATPase, C-terminal domain"/>
    <property type="match status" value="1"/>
</dbReference>
<evidence type="ECO:0000259" key="9">
    <source>
        <dbReference type="PROSITE" id="PS50046"/>
    </source>
</evidence>
<evidence type="ECO:0000313" key="15">
    <source>
        <dbReference type="Proteomes" id="UP001600165"/>
    </source>
</evidence>
<dbReference type="PANTHER" id="PTHR43047">
    <property type="entry name" value="TWO-COMPONENT HISTIDINE PROTEIN KINASE"/>
    <property type="match status" value="1"/>
</dbReference>
<dbReference type="Pfam" id="PF08448">
    <property type="entry name" value="PAS_4"/>
    <property type="match status" value="1"/>
</dbReference>
<dbReference type="PRINTS" id="PR00344">
    <property type="entry name" value="BCTRLSENSOR"/>
</dbReference>
<dbReference type="InterPro" id="IPR003661">
    <property type="entry name" value="HisK_dim/P_dom"/>
</dbReference>
<keyword evidence="7" id="KW-0902">Two-component regulatory system</keyword>
<evidence type="ECO:0000256" key="7">
    <source>
        <dbReference type="ARBA" id="ARBA00023012"/>
    </source>
</evidence>
<evidence type="ECO:0000313" key="14">
    <source>
        <dbReference type="EMBL" id="MFE4104728.1"/>
    </source>
</evidence>
<evidence type="ECO:0000259" key="12">
    <source>
        <dbReference type="PROSITE" id="PS50112"/>
    </source>
</evidence>
<feature type="domain" description="PAS" evidence="12">
    <location>
        <begin position="388"/>
        <end position="459"/>
    </location>
</feature>
<accession>A0ABW6I9A2</accession>
<name>A0ABW6I9A2_9CYAN</name>
<feature type="domain" description="Response regulatory" evidence="11">
    <location>
        <begin position="6"/>
        <end position="122"/>
    </location>
</feature>
<evidence type="ECO:0000256" key="3">
    <source>
        <dbReference type="ARBA" id="ARBA00012438"/>
    </source>
</evidence>
<dbReference type="SMART" id="SM00388">
    <property type="entry name" value="HisKA"/>
    <property type="match status" value="1"/>
</dbReference>
<dbReference type="InterPro" id="IPR000014">
    <property type="entry name" value="PAS"/>
</dbReference>
<dbReference type="SMART" id="SM00387">
    <property type="entry name" value="HATPase_c"/>
    <property type="match status" value="1"/>
</dbReference>
<dbReference type="Proteomes" id="UP001600165">
    <property type="component" value="Unassembled WGS sequence"/>
</dbReference>
<dbReference type="Pfam" id="PF08447">
    <property type="entry name" value="PAS_3"/>
    <property type="match status" value="2"/>
</dbReference>
<evidence type="ECO:0000259" key="10">
    <source>
        <dbReference type="PROSITE" id="PS50109"/>
    </source>
</evidence>
<feature type="domain" description="PAC" evidence="13">
    <location>
        <begin position="463"/>
        <end position="515"/>
    </location>
</feature>
<feature type="domain" description="Histidine kinase" evidence="10">
    <location>
        <begin position="987"/>
        <end position="1218"/>
    </location>
</feature>
<dbReference type="InterPro" id="IPR003594">
    <property type="entry name" value="HATPase_dom"/>
</dbReference>
<reference evidence="14 15" key="1">
    <citation type="submission" date="2024-10" db="EMBL/GenBank/DDBJ databases">
        <authorList>
            <person name="Ratan Roy A."/>
            <person name="Morales Sandoval P.H."/>
            <person name="De Los Santos Villalobos S."/>
            <person name="Chakraborty S."/>
            <person name="Mukherjee J."/>
        </authorList>
    </citation>
    <scope>NUCLEOTIDE SEQUENCE [LARGE SCALE GENOMIC DNA]</scope>
    <source>
        <strain evidence="14 15">S1</strain>
    </source>
</reference>
<dbReference type="Pfam" id="PF00512">
    <property type="entry name" value="HisKA"/>
    <property type="match status" value="1"/>
</dbReference>
<dbReference type="InterPro" id="IPR003018">
    <property type="entry name" value="GAF"/>
</dbReference>
<dbReference type="CDD" id="cd00130">
    <property type="entry name" value="PAS"/>
    <property type="match status" value="3"/>
</dbReference>
<protein>
    <recommendedName>
        <fullName evidence="3">histidine kinase</fullName>
        <ecNumber evidence="3">2.7.13.3</ecNumber>
    </recommendedName>
</protein>
<dbReference type="Pfam" id="PF01590">
    <property type="entry name" value="GAF"/>
    <property type="match status" value="1"/>
</dbReference>
<dbReference type="PROSITE" id="PS50109">
    <property type="entry name" value="HIS_KIN"/>
    <property type="match status" value="1"/>
</dbReference>
<evidence type="ECO:0000256" key="6">
    <source>
        <dbReference type="ARBA" id="ARBA00022777"/>
    </source>
</evidence>
<dbReference type="CDD" id="cd00082">
    <property type="entry name" value="HisKA"/>
    <property type="match status" value="1"/>
</dbReference>
<dbReference type="PANTHER" id="PTHR43047:SF64">
    <property type="entry name" value="HISTIDINE KINASE CONTAINING CHEY-HOMOLOGOUS RECEIVER DOMAIN AND PAS DOMAIN-RELATED"/>
    <property type="match status" value="1"/>
</dbReference>
<comment type="similarity">
    <text evidence="2">In the N-terminal section; belongs to the phytochrome family.</text>
</comment>
<evidence type="ECO:0000256" key="5">
    <source>
        <dbReference type="ARBA" id="ARBA00022679"/>
    </source>
</evidence>
<keyword evidence="5" id="KW-0808">Transferase</keyword>
<dbReference type="InterPro" id="IPR011006">
    <property type="entry name" value="CheY-like_superfamily"/>
</dbReference>
<dbReference type="PROSITE" id="PS50113">
    <property type="entry name" value="PAC"/>
    <property type="match status" value="2"/>
</dbReference>
<feature type="domain" description="PAS" evidence="12">
    <location>
        <begin position="134"/>
        <end position="206"/>
    </location>
</feature>
<keyword evidence="15" id="KW-1185">Reference proteome</keyword>
<proteinExistence type="inferred from homology"/>
<dbReference type="RefSeq" id="WP_377960284.1">
    <property type="nucleotide sequence ID" value="NZ_JBHZOL010000003.1"/>
</dbReference>
<dbReference type="InterPro" id="IPR004358">
    <property type="entry name" value="Sig_transdc_His_kin-like_C"/>
</dbReference>
<evidence type="ECO:0000256" key="2">
    <source>
        <dbReference type="ARBA" id="ARBA00006402"/>
    </source>
</evidence>
<evidence type="ECO:0000256" key="8">
    <source>
        <dbReference type="PROSITE-ProRule" id="PRU00169"/>
    </source>
</evidence>
<dbReference type="PROSITE" id="PS50112">
    <property type="entry name" value="PAS"/>
    <property type="match status" value="3"/>
</dbReference>
<dbReference type="InterPro" id="IPR016132">
    <property type="entry name" value="Phyto_chromo_attachment"/>
</dbReference>
<keyword evidence="6" id="KW-0418">Kinase</keyword>
<evidence type="ECO:0000259" key="13">
    <source>
        <dbReference type="PROSITE" id="PS50113"/>
    </source>
</evidence>
<dbReference type="SUPFAM" id="SSF52172">
    <property type="entry name" value="CheY-like"/>
    <property type="match status" value="2"/>
</dbReference>
<dbReference type="InterPro" id="IPR029016">
    <property type="entry name" value="GAF-like_dom_sf"/>
</dbReference>
<dbReference type="SUPFAM" id="SSF55874">
    <property type="entry name" value="ATPase domain of HSP90 chaperone/DNA topoisomerase II/histidine kinase"/>
    <property type="match status" value="1"/>
</dbReference>
<dbReference type="InterPro" id="IPR005467">
    <property type="entry name" value="His_kinase_dom"/>
</dbReference>
<dbReference type="InterPro" id="IPR036097">
    <property type="entry name" value="HisK_dim/P_sf"/>
</dbReference>
<dbReference type="InterPro" id="IPR001789">
    <property type="entry name" value="Sig_transdc_resp-reg_receiver"/>
</dbReference>
<evidence type="ECO:0000256" key="1">
    <source>
        <dbReference type="ARBA" id="ARBA00000085"/>
    </source>
</evidence>
<dbReference type="InterPro" id="IPR035965">
    <property type="entry name" value="PAS-like_dom_sf"/>
</dbReference>
<dbReference type="SMART" id="SM00448">
    <property type="entry name" value="REC"/>
    <property type="match status" value="2"/>
</dbReference>
<dbReference type="Pfam" id="PF00072">
    <property type="entry name" value="Response_reg"/>
    <property type="match status" value="2"/>
</dbReference>
<dbReference type="SUPFAM" id="SSF55785">
    <property type="entry name" value="PYP-like sensor domain (PAS domain)"/>
    <property type="match status" value="5"/>
</dbReference>